<dbReference type="Gene3D" id="3.10.350.10">
    <property type="entry name" value="LysM domain"/>
    <property type="match status" value="3"/>
</dbReference>
<evidence type="ECO:0000256" key="2">
    <source>
        <dbReference type="SAM" id="SignalP"/>
    </source>
</evidence>
<dbReference type="Pfam" id="PF01476">
    <property type="entry name" value="LysM"/>
    <property type="match status" value="3"/>
</dbReference>
<dbReference type="CDD" id="cd16894">
    <property type="entry name" value="MltD-like"/>
    <property type="match status" value="1"/>
</dbReference>
<feature type="region of interest" description="Disordered" evidence="1">
    <location>
        <begin position="58"/>
        <end position="94"/>
    </location>
</feature>
<feature type="domain" description="LysM" evidence="3">
    <location>
        <begin position="580"/>
        <end position="624"/>
    </location>
</feature>
<keyword evidence="5" id="KW-1185">Reference proteome</keyword>
<dbReference type="GO" id="GO:0016798">
    <property type="term" value="F:hydrolase activity, acting on glycosyl bonds"/>
    <property type="evidence" value="ECO:0007669"/>
    <property type="project" value="UniProtKB-KW"/>
</dbReference>
<dbReference type="PANTHER" id="PTHR33734:SF22">
    <property type="entry name" value="MEMBRANE-BOUND LYTIC MUREIN TRANSGLYCOSYLASE D"/>
    <property type="match status" value="1"/>
</dbReference>
<dbReference type="InterPro" id="IPR023346">
    <property type="entry name" value="Lysozyme-like_dom_sf"/>
</dbReference>
<keyword evidence="4" id="KW-0326">Glycosidase</keyword>
<dbReference type="AlphaFoldDB" id="A0A1W1H5Y7"/>
<dbReference type="PROSITE" id="PS51257">
    <property type="entry name" value="PROKAR_LIPOPROTEIN"/>
    <property type="match status" value="1"/>
</dbReference>
<protein>
    <submittedName>
        <fullName evidence="4">MltD2</fullName>
        <ecNumber evidence="4">3.2.1.-</ecNumber>
    </submittedName>
</protein>
<dbReference type="EMBL" id="FWEV01000016">
    <property type="protein sequence ID" value="SLM27795.1"/>
    <property type="molecule type" value="Genomic_DNA"/>
</dbReference>
<gene>
    <name evidence="4" type="primary">mltD</name>
    <name evidence="4" type="ORF">MTBBW1_1120001</name>
</gene>
<dbReference type="CDD" id="cd00118">
    <property type="entry name" value="LysM"/>
    <property type="match status" value="3"/>
</dbReference>
<dbReference type="InterPro" id="IPR008258">
    <property type="entry name" value="Transglycosylase_SLT_dom_1"/>
</dbReference>
<dbReference type="Gene3D" id="1.10.530.10">
    <property type="match status" value="1"/>
</dbReference>
<reference evidence="4 5" key="1">
    <citation type="submission" date="2017-03" db="EMBL/GenBank/DDBJ databases">
        <authorList>
            <person name="Afonso C.L."/>
            <person name="Miller P.J."/>
            <person name="Scott M.A."/>
            <person name="Spackman E."/>
            <person name="Goraichik I."/>
            <person name="Dimitrov K.M."/>
            <person name="Suarez D.L."/>
            <person name="Swayne D.E."/>
        </authorList>
    </citation>
    <scope>NUCLEOTIDE SEQUENCE [LARGE SCALE GENOMIC DNA]</scope>
    <source>
        <strain evidence="4">PRJEB14757</strain>
    </source>
</reference>
<dbReference type="SMART" id="SM00257">
    <property type="entry name" value="LysM"/>
    <property type="match status" value="3"/>
</dbReference>
<evidence type="ECO:0000313" key="4">
    <source>
        <dbReference type="EMBL" id="SLM27795.1"/>
    </source>
</evidence>
<sequence>MMTIRTMFIIISTFIIAANFLTGCASTKKESHLNALAQPEKTDNRHFTLKHFPENQQALEHDNESNSGAYSTPYSSKQNNTAKTSNNSATSKRNFSSEEIDHALELCESAQLLWEKGELDKALNELDAAYSSILELDGNVDTELNQQKEDLRFMISKRILEIYASRHIVVKGKHNAIPVTLNKYVKKEIERLTGSEKDFFIRALKRSGRYRPYISAELKKAGLPEELSWLPLIESGFRVEALSPARALGLWQFIPSTGYKFGLQRNYFIDERLDPIKSTHAAISYMSELHKIFGDWSTVLAAYNCGEGRVLRTIRSQQINYLDNFWDLYKKLPSETARYVPRFLATLHIINNAEKYDINIDDIATPYKFETADISKQIGLKDIASAISVPFSTLKSLNPELKYALLPPEPYTIKVPEGKKDILLASIDNLNPSATATSSSSSSSPKQYTYHRIRRGETLSIIAKRYGTSVSKIAMTNHISTKSILKVGKTLKIPSSATKKKNRSRTTANANNSRIKNQKTIKYTVKSGDNLWIIAQKYNTTTKAIQAKNNLSNHDLNIGQALLIPQGETSSCPPRKIKKSTYWVKSGDSPFTIAQKYNMTLQRLLALNHLTKSSKIYPGQRLLVE</sequence>
<accession>A0A1W1H5Y7</accession>
<dbReference type="OrthoDB" id="9815002at2"/>
<feature type="compositionally biased region" description="Polar residues" evidence="1">
    <location>
        <begin position="65"/>
        <end position="74"/>
    </location>
</feature>
<dbReference type="Pfam" id="PF01464">
    <property type="entry name" value="SLT"/>
    <property type="match status" value="1"/>
</dbReference>
<organism evidence="4 5">
    <name type="scientific">Desulfamplus magnetovallimortis</name>
    <dbReference type="NCBI Taxonomy" id="1246637"/>
    <lineage>
        <taxon>Bacteria</taxon>
        <taxon>Pseudomonadati</taxon>
        <taxon>Thermodesulfobacteriota</taxon>
        <taxon>Desulfobacteria</taxon>
        <taxon>Desulfobacterales</taxon>
        <taxon>Desulfobacteraceae</taxon>
        <taxon>Desulfamplus</taxon>
    </lineage>
</organism>
<dbReference type="Proteomes" id="UP000191931">
    <property type="component" value="Unassembled WGS sequence"/>
</dbReference>
<feature type="domain" description="LysM" evidence="3">
    <location>
        <begin position="449"/>
        <end position="493"/>
    </location>
</feature>
<evidence type="ECO:0000313" key="5">
    <source>
        <dbReference type="Proteomes" id="UP000191931"/>
    </source>
</evidence>
<evidence type="ECO:0000256" key="1">
    <source>
        <dbReference type="SAM" id="MobiDB-lite"/>
    </source>
</evidence>
<dbReference type="STRING" id="1246637.MTBBW1_1120001"/>
<keyword evidence="4" id="KW-0378">Hydrolase</keyword>
<feature type="chain" id="PRO_5012845474" evidence="2">
    <location>
        <begin position="18"/>
        <end position="625"/>
    </location>
</feature>
<feature type="domain" description="LysM" evidence="3">
    <location>
        <begin position="521"/>
        <end position="564"/>
    </location>
</feature>
<feature type="compositionally biased region" description="Low complexity" evidence="1">
    <location>
        <begin position="75"/>
        <end position="92"/>
    </location>
</feature>
<feature type="signal peptide" evidence="2">
    <location>
        <begin position="1"/>
        <end position="17"/>
    </location>
</feature>
<dbReference type="RefSeq" id="WP_080804250.1">
    <property type="nucleotide sequence ID" value="NZ_LT828546.1"/>
</dbReference>
<dbReference type="InterPro" id="IPR018392">
    <property type="entry name" value="LysM"/>
</dbReference>
<dbReference type="PROSITE" id="PS51782">
    <property type="entry name" value="LYSM"/>
    <property type="match status" value="3"/>
</dbReference>
<keyword evidence="2" id="KW-0732">Signal</keyword>
<proteinExistence type="predicted"/>
<dbReference type="SUPFAM" id="SSF53955">
    <property type="entry name" value="Lysozyme-like"/>
    <property type="match status" value="1"/>
</dbReference>
<evidence type="ECO:0000259" key="3">
    <source>
        <dbReference type="PROSITE" id="PS51782"/>
    </source>
</evidence>
<dbReference type="InterPro" id="IPR036779">
    <property type="entry name" value="LysM_dom_sf"/>
</dbReference>
<name>A0A1W1H5Y7_9BACT</name>
<dbReference type="PANTHER" id="PTHR33734">
    <property type="entry name" value="LYSM DOMAIN-CONTAINING GPI-ANCHORED PROTEIN 2"/>
    <property type="match status" value="1"/>
</dbReference>
<dbReference type="EC" id="3.2.1.-" evidence="4"/>
<dbReference type="SUPFAM" id="SSF54106">
    <property type="entry name" value="LysM domain"/>
    <property type="match status" value="3"/>
</dbReference>